<dbReference type="Proteomes" id="UP000199101">
    <property type="component" value="Unassembled WGS sequence"/>
</dbReference>
<dbReference type="EMBL" id="FMAG01000005">
    <property type="protein sequence ID" value="SCB38470.1"/>
    <property type="molecule type" value="Genomic_DNA"/>
</dbReference>
<organism evidence="2 3">
    <name type="scientific">Rhizobium multihospitium</name>
    <dbReference type="NCBI Taxonomy" id="410764"/>
    <lineage>
        <taxon>Bacteria</taxon>
        <taxon>Pseudomonadati</taxon>
        <taxon>Pseudomonadota</taxon>
        <taxon>Alphaproteobacteria</taxon>
        <taxon>Hyphomicrobiales</taxon>
        <taxon>Rhizobiaceae</taxon>
        <taxon>Rhizobium/Agrobacterium group</taxon>
        <taxon>Rhizobium</taxon>
    </lineage>
</organism>
<feature type="transmembrane region" description="Helical" evidence="1">
    <location>
        <begin position="88"/>
        <end position="105"/>
    </location>
</feature>
<name>A0A1C3WEN3_9HYPH</name>
<sequence length="115" mass="13038">MKTLWAGRQMPIPAAAEISASRCVQTSIPLWRYLAHHYVVNFCSGEEKTNKGNNKMDHVWNLLWLAFSVALLFAALNRRLVGDYVVMWYLLVITAMTVMAWAGFFPTDMATLRAG</sequence>
<reference evidence="3" key="1">
    <citation type="submission" date="2016-08" db="EMBL/GenBank/DDBJ databases">
        <authorList>
            <person name="Varghese N."/>
            <person name="Submissions Spin"/>
        </authorList>
    </citation>
    <scope>NUCLEOTIDE SEQUENCE [LARGE SCALE GENOMIC DNA]</scope>
    <source>
        <strain evidence="3">HAMBI 2975</strain>
    </source>
</reference>
<gene>
    <name evidence="2" type="ORF">GA0061103_5324</name>
</gene>
<evidence type="ECO:0000313" key="3">
    <source>
        <dbReference type="Proteomes" id="UP000199101"/>
    </source>
</evidence>
<keyword evidence="1" id="KW-0472">Membrane</keyword>
<accession>A0A1C3WEN3</accession>
<evidence type="ECO:0000313" key="2">
    <source>
        <dbReference type="EMBL" id="SCB38470.1"/>
    </source>
</evidence>
<feature type="transmembrane region" description="Helical" evidence="1">
    <location>
        <begin position="58"/>
        <end position="76"/>
    </location>
</feature>
<keyword evidence="3" id="KW-1185">Reference proteome</keyword>
<keyword evidence="1" id="KW-0812">Transmembrane</keyword>
<evidence type="ECO:0000256" key="1">
    <source>
        <dbReference type="SAM" id="Phobius"/>
    </source>
</evidence>
<keyword evidence="1" id="KW-1133">Transmembrane helix</keyword>
<dbReference type="AlphaFoldDB" id="A0A1C3WEN3"/>
<proteinExistence type="predicted"/>
<protein>
    <submittedName>
        <fullName evidence="2">Uncharacterized protein</fullName>
    </submittedName>
</protein>